<dbReference type="EMBL" id="QJUE01000002">
    <property type="protein sequence ID" value="PYE03044.1"/>
    <property type="molecule type" value="Genomic_DNA"/>
</dbReference>
<sequence length="549" mass="63952">MKKIENNPLIYRNNKLGIFNLFLRHQGIFVTLLFILSFVLLYFSIDFSTQSLVAHDEGLYARRSRLVEESSNWFSPTFSSVHHKTLGSYWLIALSIRLFGFSELALRLPSILSSFICLFISYLIACKVTNKKSALISVFSLASMPLWIQYSRYASPDLPFVLCILLVIFFFLSFLDSNKYIYKYFYIFNSGLFFTSAFFIRSYMAFVPLIGLSPFLLFHLIRSKNIFKYIFSFGTLFGSIPTLLNLYFSYKKYGLSGITTLFDFAKKQAIGGFDLNNYIFTPINFLYLTFPIGFLFILLIVFTRSTKSQKYPLLVYFYPISSVLILLCMSTSYPHYYLFLLPSLSILFSVKLNYEDFRFSLSAYFIKYLLFFICILIISILFSFLLFLKDSLIEYSYGNLFIVYLLPLILILSYISSIYILLIDKNYKTQLQNFFYTVAIPQVISLSFLFNFGILGNPNYRIKSFLNDVSVSSIINSNTIYLLNVESKIQTLLSYYLPSSKIINQNHDFSEYKYIITSNTSDFETFNDNIIFKSISRFPNHVLLINISK</sequence>
<feature type="transmembrane region" description="Helical" evidence="8">
    <location>
        <begin position="21"/>
        <end position="45"/>
    </location>
</feature>
<dbReference type="Proteomes" id="UP000247807">
    <property type="component" value="Unassembled WGS sequence"/>
</dbReference>
<dbReference type="GO" id="GO:0009103">
    <property type="term" value="P:lipopolysaccharide biosynthetic process"/>
    <property type="evidence" value="ECO:0007669"/>
    <property type="project" value="UniProtKB-ARBA"/>
</dbReference>
<dbReference type="InterPro" id="IPR038731">
    <property type="entry name" value="RgtA/B/C-like"/>
</dbReference>
<feature type="transmembrane region" description="Helical" evidence="8">
    <location>
        <begin position="104"/>
        <end position="125"/>
    </location>
</feature>
<keyword evidence="7 8" id="KW-0472">Membrane</keyword>
<dbReference type="PANTHER" id="PTHR33908">
    <property type="entry name" value="MANNOSYLTRANSFERASE YKCB-RELATED"/>
    <property type="match status" value="1"/>
</dbReference>
<keyword evidence="2" id="KW-1003">Cell membrane</keyword>
<organism evidence="10 11">
    <name type="scientific">Prochlorococcus marinus XMU1408</name>
    <dbReference type="NCBI Taxonomy" id="2213228"/>
    <lineage>
        <taxon>Bacteria</taxon>
        <taxon>Bacillati</taxon>
        <taxon>Cyanobacteriota</taxon>
        <taxon>Cyanophyceae</taxon>
        <taxon>Synechococcales</taxon>
        <taxon>Prochlorococcaceae</taxon>
        <taxon>Prochlorococcus</taxon>
    </lineage>
</organism>
<feature type="transmembrane region" description="Helical" evidence="8">
    <location>
        <begin position="366"/>
        <end position="388"/>
    </location>
</feature>
<evidence type="ECO:0000313" key="10">
    <source>
        <dbReference type="EMBL" id="PYE03044.1"/>
    </source>
</evidence>
<feature type="transmembrane region" description="Helical" evidence="8">
    <location>
        <begin position="158"/>
        <end position="175"/>
    </location>
</feature>
<dbReference type="RefSeq" id="WP_158466540.1">
    <property type="nucleotide sequence ID" value="NZ_QJUE01000002.1"/>
</dbReference>
<dbReference type="Pfam" id="PF13231">
    <property type="entry name" value="PMT_2"/>
    <property type="match status" value="1"/>
</dbReference>
<feature type="transmembrane region" description="Helical" evidence="8">
    <location>
        <begin position="182"/>
        <end position="200"/>
    </location>
</feature>
<feature type="transmembrane region" description="Helical" evidence="8">
    <location>
        <begin position="313"/>
        <end position="330"/>
    </location>
</feature>
<gene>
    <name evidence="10" type="ORF">DNJ73_04690</name>
</gene>
<keyword evidence="4 10" id="KW-0808">Transferase</keyword>
<dbReference type="GO" id="GO:0005886">
    <property type="term" value="C:plasma membrane"/>
    <property type="evidence" value="ECO:0007669"/>
    <property type="project" value="UniProtKB-SubCell"/>
</dbReference>
<keyword evidence="6 8" id="KW-1133">Transmembrane helix</keyword>
<reference evidence="10 11" key="1">
    <citation type="journal article" date="2018" name="Appl. Environ. Microbiol.">
        <title>Genome rearrangement shapes Prochlorococcus ecological adaptation.</title>
        <authorList>
            <person name="Yan W."/>
            <person name="Wei S."/>
            <person name="Wang Q."/>
            <person name="Xiao X."/>
            <person name="Zeng Q."/>
            <person name="Jiao N."/>
            <person name="Zhang R."/>
        </authorList>
    </citation>
    <scope>NUCLEOTIDE SEQUENCE [LARGE SCALE GENOMIC DNA]</scope>
    <source>
        <strain evidence="10 11">XMU1408</strain>
    </source>
</reference>
<dbReference type="InterPro" id="IPR050297">
    <property type="entry name" value="LipidA_mod_glycosyltrf_83"/>
</dbReference>
<evidence type="ECO:0000256" key="4">
    <source>
        <dbReference type="ARBA" id="ARBA00022679"/>
    </source>
</evidence>
<evidence type="ECO:0000256" key="8">
    <source>
        <dbReference type="SAM" id="Phobius"/>
    </source>
</evidence>
<feature type="domain" description="Glycosyltransferase RgtA/B/C/D-like" evidence="9">
    <location>
        <begin position="84"/>
        <end position="237"/>
    </location>
</feature>
<dbReference type="GO" id="GO:0016763">
    <property type="term" value="F:pentosyltransferase activity"/>
    <property type="evidence" value="ECO:0007669"/>
    <property type="project" value="TreeGrafter"/>
</dbReference>
<comment type="subcellular location">
    <subcellularLocation>
        <location evidence="1">Cell membrane</location>
        <topology evidence="1">Multi-pass membrane protein</topology>
    </subcellularLocation>
</comment>
<accession>A0A318R4F2</accession>
<evidence type="ECO:0000256" key="1">
    <source>
        <dbReference type="ARBA" id="ARBA00004651"/>
    </source>
</evidence>
<evidence type="ECO:0000256" key="5">
    <source>
        <dbReference type="ARBA" id="ARBA00022692"/>
    </source>
</evidence>
<dbReference type="OrthoDB" id="517818at2"/>
<feature type="transmembrane region" description="Helical" evidence="8">
    <location>
        <begin position="283"/>
        <end position="301"/>
    </location>
</feature>
<evidence type="ECO:0000256" key="3">
    <source>
        <dbReference type="ARBA" id="ARBA00022676"/>
    </source>
</evidence>
<keyword evidence="3" id="KW-0328">Glycosyltransferase</keyword>
<dbReference type="PANTHER" id="PTHR33908:SF11">
    <property type="entry name" value="MEMBRANE PROTEIN"/>
    <property type="match status" value="1"/>
</dbReference>
<evidence type="ECO:0000256" key="2">
    <source>
        <dbReference type="ARBA" id="ARBA00022475"/>
    </source>
</evidence>
<proteinExistence type="predicted"/>
<protein>
    <submittedName>
        <fullName evidence="10">4-amino-4-deoxy-L-arabinose transferase</fullName>
    </submittedName>
</protein>
<keyword evidence="5 8" id="KW-0812">Transmembrane</keyword>
<evidence type="ECO:0000256" key="7">
    <source>
        <dbReference type="ARBA" id="ARBA00023136"/>
    </source>
</evidence>
<feature type="transmembrane region" description="Helical" evidence="8">
    <location>
        <begin position="206"/>
        <end position="222"/>
    </location>
</feature>
<evidence type="ECO:0000256" key="6">
    <source>
        <dbReference type="ARBA" id="ARBA00022989"/>
    </source>
</evidence>
<dbReference type="AlphaFoldDB" id="A0A318R4F2"/>
<evidence type="ECO:0000313" key="11">
    <source>
        <dbReference type="Proteomes" id="UP000247807"/>
    </source>
</evidence>
<evidence type="ECO:0000259" key="9">
    <source>
        <dbReference type="Pfam" id="PF13231"/>
    </source>
</evidence>
<comment type="caution">
    <text evidence="10">The sequence shown here is derived from an EMBL/GenBank/DDBJ whole genome shotgun (WGS) entry which is preliminary data.</text>
</comment>
<feature type="transmembrane region" description="Helical" evidence="8">
    <location>
        <begin position="134"/>
        <end position="152"/>
    </location>
</feature>
<feature type="transmembrane region" description="Helical" evidence="8">
    <location>
        <begin position="400"/>
        <end position="422"/>
    </location>
</feature>
<feature type="transmembrane region" description="Helical" evidence="8">
    <location>
        <begin position="229"/>
        <end position="248"/>
    </location>
</feature>
<name>A0A318R4F2_PROMR</name>
<feature type="transmembrane region" description="Helical" evidence="8">
    <location>
        <begin position="434"/>
        <end position="455"/>
    </location>
</feature>